<gene>
    <name evidence="1" type="ORF">SDC9_153738</name>
</gene>
<sequence>MPELSRFAGIIIKLLYNDTVQHNKPHVHVYYGEYAASVGVDGELLAGSLPVRQLKMVVGWLALHEDEAYAAWNKAVRGEAFDKIKPLE</sequence>
<dbReference type="Pfam" id="PF13711">
    <property type="entry name" value="DUF4160"/>
    <property type="match status" value="1"/>
</dbReference>
<reference evidence="1" key="1">
    <citation type="submission" date="2019-08" db="EMBL/GenBank/DDBJ databases">
        <authorList>
            <person name="Kucharzyk K."/>
            <person name="Murdoch R.W."/>
            <person name="Higgins S."/>
            <person name="Loffler F."/>
        </authorList>
    </citation>
    <scope>NUCLEOTIDE SEQUENCE</scope>
</reference>
<name>A0A645EZ01_9ZZZZ</name>
<organism evidence="1">
    <name type="scientific">bioreactor metagenome</name>
    <dbReference type="NCBI Taxonomy" id="1076179"/>
    <lineage>
        <taxon>unclassified sequences</taxon>
        <taxon>metagenomes</taxon>
        <taxon>ecological metagenomes</taxon>
    </lineage>
</organism>
<accession>A0A645EZ01</accession>
<protein>
    <recommendedName>
        <fullName evidence="2">DUF4160 domain-containing protein</fullName>
    </recommendedName>
</protein>
<evidence type="ECO:0008006" key="2">
    <source>
        <dbReference type="Google" id="ProtNLM"/>
    </source>
</evidence>
<comment type="caution">
    <text evidence="1">The sequence shown here is derived from an EMBL/GenBank/DDBJ whole genome shotgun (WGS) entry which is preliminary data.</text>
</comment>
<dbReference type="InterPro" id="IPR025427">
    <property type="entry name" value="DUF4160"/>
</dbReference>
<dbReference type="AlphaFoldDB" id="A0A645EZ01"/>
<evidence type="ECO:0000313" key="1">
    <source>
        <dbReference type="EMBL" id="MPN06482.1"/>
    </source>
</evidence>
<proteinExistence type="predicted"/>
<dbReference type="EMBL" id="VSSQ01052386">
    <property type="protein sequence ID" value="MPN06482.1"/>
    <property type="molecule type" value="Genomic_DNA"/>
</dbReference>